<accession>A0A2I7QMU2</accession>
<reference evidence="1 2" key="1">
    <citation type="submission" date="2017-11" db="EMBL/GenBank/DDBJ databases">
        <title>A major lineage of nontailed dsDNA viruses as unrecognized killers of marine bacteria.</title>
        <authorList>
            <person name="Kauffman K.M."/>
            <person name="Hussain F.A."/>
            <person name="Yang J."/>
            <person name="Arevalo P."/>
            <person name="Brown J.M."/>
            <person name="Chang W.K."/>
            <person name="VanInsberghe D."/>
            <person name="Elsherbini J."/>
            <person name="Cutler M.B."/>
            <person name="Kelly L."/>
            <person name="Polz M.F."/>
        </authorList>
    </citation>
    <scope>NUCLEOTIDE SEQUENCE [LARGE SCALE GENOMIC DNA]</scope>
</reference>
<organism evidence="1 2">
    <name type="scientific">Vibrio phage 1.026.O._10N.222.49.C7</name>
    <dbReference type="NCBI Taxonomy" id="1881421"/>
    <lineage>
        <taxon>Viruses</taxon>
        <taxon>Duplodnaviria</taxon>
        <taxon>Heunggongvirae</taxon>
        <taxon>Uroviricota</taxon>
        <taxon>Caudoviricetes</taxon>
        <taxon>Schitoviridae</taxon>
        <taxon>Pontosvirinae</taxon>
        <taxon>Nahantvirus</taxon>
        <taxon>Nahantvirus 49C7</taxon>
    </lineage>
</organism>
<evidence type="ECO:0000313" key="1">
    <source>
        <dbReference type="EMBL" id="AUR82697.1"/>
    </source>
</evidence>
<dbReference type="PROSITE" id="PS51257">
    <property type="entry name" value="PROKAR_LIPOPROTEIN"/>
    <property type="match status" value="1"/>
</dbReference>
<dbReference type="EMBL" id="MG592410">
    <property type="protein sequence ID" value="AUR82697.1"/>
    <property type="molecule type" value="Genomic_DNA"/>
</dbReference>
<dbReference type="Proteomes" id="UP000267098">
    <property type="component" value="Segment"/>
</dbReference>
<sequence>MKLRLFNMYTSGTSGTSCLALLSEHDTFRWIGELVFNVDAMLKNINRCRSALDIPNRTSEPYHAMVEAGGCVTALETVHIIGDFKDINELTQWIQMQYLMDDVSHETFKTITKESV</sequence>
<protein>
    <submittedName>
        <fullName evidence="1">Membrane lipoprotein</fullName>
    </submittedName>
</protein>
<evidence type="ECO:0000313" key="2">
    <source>
        <dbReference type="Proteomes" id="UP000267098"/>
    </source>
</evidence>
<proteinExistence type="predicted"/>
<gene>
    <name evidence="1" type="ORF">NVP1026O_106</name>
</gene>
<keyword evidence="2" id="KW-1185">Reference proteome</keyword>
<name>A0A2I7QMU2_9CAUD</name>
<keyword evidence="1" id="KW-0449">Lipoprotein</keyword>